<evidence type="ECO:0000259" key="2">
    <source>
        <dbReference type="Pfam" id="PF16761"/>
    </source>
</evidence>
<protein>
    <recommendedName>
        <fullName evidence="2">Cryptic loci regulator 2 N-terminal domain-containing protein</fullName>
    </recommendedName>
</protein>
<dbReference type="AlphaFoldDB" id="A0A1Y2CQ95"/>
<evidence type="ECO:0000313" key="3">
    <source>
        <dbReference type="EMBL" id="ORY49116.1"/>
    </source>
</evidence>
<feature type="compositionally biased region" description="Low complexity" evidence="1">
    <location>
        <begin position="146"/>
        <end position="160"/>
    </location>
</feature>
<accession>A0A1Y2CQ95</accession>
<sequence>MGLVDLLRQMEATDRRLEDRRRFAVRESHGDIGSEEEEFEEIDGEAEGEGSEEEDDEPTTLFCWPCQRRHHIDSFSSKQQKVALDKNRFCLRHTSTSAFDRTYNLPEPILDKLIPDLYDVDDVDDDDGASDSRETKKKRSKKSKKTAPSSTTATKTSSSSSKHKKKSSKPLSAEQEFLDLFSDSTNSDQDSDGSIPSEVTPLQSDAEEIVTNTSRNLRSTRSSSRHSSTRKLRQISSISKRKIIDSDDDDGASVSVSSANKSRPVVVLDDDGFENSFDLLTNHDKSKRETIRHSHSAAIEKRPVVILDDDDDLFKDFSDAQQPTESNHVSLSTSSALNSRSKSVANDDDDFEVTFPDEQLDRTAQTAAVDSSARNIPNIHDVEESDILDAILDHLDKYPANQSSSTSSSIVTSPRIVLDFESESETKKPVRGNRSVTAKKSVTANEDDGFPSDGSSILVLPSGSDWSTVPKSAITTWIKKLTSEVPSFANATSFPKHYILLQQKRSTGNHHDKYLYGHPSGSRFRSANEFLPHLRYLAAGLTGVCECKLCGGNRRASAQPSPSSSLKARPRVQLDKTAASVNKTRRGSGGLSRQDVSAEKEVESEEEESPIFAPPPPSVVKSRPQIVFNDVEDDVLDALPVPKSVSKAKKRVIADDDDDFANTEQNLLQPSVSKRKRVEQLDDYEAQPSNKKEIVPPSALKRKDDDDDDDDAPLKAQDTNDPLGLFENEVESSHPLPPQPTSKPSIRDWLLTAPPPTSKSRPFKPNSVPVKCPEPINDPLGIFDRNALENMFDEDDPLPPPPLVQATSTGGAKKHVIVVSDSESDEEVPLIKRRKVGGGSVSGGLKTR</sequence>
<proteinExistence type="predicted"/>
<feature type="region of interest" description="Disordered" evidence="1">
    <location>
        <begin position="555"/>
        <end position="620"/>
    </location>
</feature>
<feature type="compositionally biased region" description="Polar residues" evidence="1">
    <location>
        <begin position="182"/>
        <end position="194"/>
    </location>
</feature>
<dbReference type="OrthoDB" id="3814192at2759"/>
<dbReference type="PANTHER" id="PTHR38046:SF1">
    <property type="entry name" value="CRYPTIC LOCI REGULATOR 2"/>
    <property type="match status" value="1"/>
</dbReference>
<reference evidence="3 4" key="1">
    <citation type="submission" date="2016-07" db="EMBL/GenBank/DDBJ databases">
        <title>Pervasive Adenine N6-methylation of Active Genes in Fungi.</title>
        <authorList>
            <consortium name="DOE Joint Genome Institute"/>
            <person name="Mondo S.J."/>
            <person name="Dannebaum R.O."/>
            <person name="Kuo R.C."/>
            <person name="Labutti K."/>
            <person name="Haridas S."/>
            <person name="Kuo A."/>
            <person name="Salamov A."/>
            <person name="Ahrendt S.R."/>
            <person name="Lipzen A."/>
            <person name="Sullivan W."/>
            <person name="Andreopoulos W.B."/>
            <person name="Clum A."/>
            <person name="Lindquist E."/>
            <person name="Daum C."/>
            <person name="Ramamoorthy G.K."/>
            <person name="Gryganskyi A."/>
            <person name="Culley D."/>
            <person name="Magnuson J.K."/>
            <person name="James T.Y."/>
            <person name="O'Malley M.A."/>
            <person name="Stajich J.E."/>
            <person name="Spatafora J.W."/>
            <person name="Visel A."/>
            <person name="Grigoriev I.V."/>
        </authorList>
    </citation>
    <scope>NUCLEOTIDE SEQUENCE [LARGE SCALE GENOMIC DNA]</scope>
    <source>
        <strain evidence="3 4">JEL800</strain>
    </source>
</reference>
<dbReference type="Proteomes" id="UP000193642">
    <property type="component" value="Unassembled WGS sequence"/>
</dbReference>
<feature type="region of interest" description="Disordered" evidence="1">
    <location>
        <begin position="791"/>
        <end position="848"/>
    </location>
</feature>
<dbReference type="InterPro" id="IPR031915">
    <property type="entry name" value="Clr2_N"/>
</dbReference>
<dbReference type="GO" id="GO:0033553">
    <property type="term" value="C:rDNA heterochromatin"/>
    <property type="evidence" value="ECO:0007669"/>
    <property type="project" value="TreeGrafter"/>
</dbReference>
<feature type="compositionally biased region" description="Polar residues" evidence="1">
    <location>
        <begin position="320"/>
        <end position="329"/>
    </location>
</feature>
<dbReference type="GO" id="GO:0030466">
    <property type="term" value="P:silent mating-type cassette heterochromatin formation"/>
    <property type="evidence" value="ECO:0007669"/>
    <property type="project" value="TreeGrafter"/>
</dbReference>
<feature type="region of interest" description="Disordered" evidence="1">
    <location>
        <begin position="122"/>
        <end position="259"/>
    </location>
</feature>
<keyword evidence="4" id="KW-1185">Reference proteome</keyword>
<feature type="region of interest" description="Disordered" evidence="1">
    <location>
        <begin position="317"/>
        <end position="349"/>
    </location>
</feature>
<feature type="compositionally biased region" description="Low complexity" evidence="1">
    <location>
        <begin position="211"/>
        <end position="222"/>
    </location>
</feature>
<dbReference type="InterPro" id="IPR038986">
    <property type="entry name" value="Clr2"/>
</dbReference>
<feature type="compositionally biased region" description="Acidic residues" evidence="1">
    <location>
        <begin position="33"/>
        <end position="58"/>
    </location>
</feature>
<feature type="compositionally biased region" description="Basic residues" evidence="1">
    <location>
        <begin position="135"/>
        <end position="145"/>
    </location>
</feature>
<gene>
    <name evidence="3" type="ORF">BCR33DRAFT_847776</name>
</gene>
<feature type="compositionally biased region" description="Basic residues" evidence="1">
    <location>
        <begin position="223"/>
        <end position="233"/>
    </location>
</feature>
<feature type="compositionally biased region" description="Low complexity" evidence="1">
    <location>
        <begin position="555"/>
        <end position="565"/>
    </location>
</feature>
<dbReference type="PANTHER" id="PTHR38046">
    <property type="entry name" value="CRYPTIC LOCI REGULATOR 2"/>
    <property type="match status" value="1"/>
</dbReference>
<feature type="domain" description="Cryptic loci regulator 2 N-terminal" evidence="2">
    <location>
        <begin position="493"/>
        <end position="550"/>
    </location>
</feature>
<dbReference type="EMBL" id="MCGO01000010">
    <property type="protein sequence ID" value="ORY49116.1"/>
    <property type="molecule type" value="Genomic_DNA"/>
</dbReference>
<dbReference type="GO" id="GO:0031934">
    <property type="term" value="C:mating-type region heterochromatin"/>
    <property type="evidence" value="ECO:0007669"/>
    <property type="project" value="TreeGrafter"/>
</dbReference>
<dbReference type="GO" id="GO:0070824">
    <property type="term" value="C:SHREC complex"/>
    <property type="evidence" value="ECO:0007669"/>
    <property type="project" value="InterPro"/>
</dbReference>
<comment type="caution">
    <text evidence="3">The sequence shown here is derived from an EMBL/GenBank/DDBJ whole genome shotgun (WGS) entry which is preliminary data.</text>
</comment>
<name>A0A1Y2CQ95_9FUNG</name>
<feature type="compositionally biased region" description="Low complexity" evidence="1">
    <location>
        <begin position="330"/>
        <end position="343"/>
    </location>
</feature>
<evidence type="ECO:0000256" key="1">
    <source>
        <dbReference type="SAM" id="MobiDB-lite"/>
    </source>
</evidence>
<feature type="compositionally biased region" description="Polar residues" evidence="1">
    <location>
        <begin position="662"/>
        <end position="672"/>
    </location>
</feature>
<organism evidence="3 4">
    <name type="scientific">Rhizoclosmatium globosum</name>
    <dbReference type="NCBI Taxonomy" id="329046"/>
    <lineage>
        <taxon>Eukaryota</taxon>
        <taxon>Fungi</taxon>
        <taxon>Fungi incertae sedis</taxon>
        <taxon>Chytridiomycota</taxon>
        <taxon>Chytridiomycota incertae sedis</taxon>
        <taxon>Chytridiomycetes</taxon>
        <taxon>Chytridiales</taxon>
        <taxon>Chytriomycetaceae</taxon>
        <taxon>Rhizoclosmatium</taxon>
    </lineage>
</organism>
<feature type="region of interest" description="Disordered" evidence="1">
    <location>
        <begin position="24"/>
        <end position="61"/>
    </location>
</feature>
<evidence type="ECO:0000313" key="4">
    <source>
        <dbReference type="Proteomes" id="UP000193642"/>
    </source>
</evidence>
<feature type="region of interest" description="Disordered" evidence="1">
    <location>
        <begin position="661"/>
        <end position="772"/>
    </location>
</feature>
<dbReference type="Pfam" id="PF16761">
    <property type="entry name" value="Clr2_transil"/>
    <property type="match status" value="1"/>
</dbReference>